<sequence length="128" mass="13941">MTMNHSTIELPVLNAILCVRDPSRPFDSIEFPEPDHDRPVWATSSCLIVRCLSDCDGKTSVTLGASGEVPHIGVMVFDGWLETPGRKVGIETVLHEWVAQTDVSSSSTRVRIWTSGHLNSGVVVIGLD</sequence>
<keyword evidence="2" id="KW-1185">Reference proteome</keyword>
<dbReference type="EMBL" id="NPEX01000058">
    <property type="protein sequence ID" value="RAI44091.1"/>
    <property type="molecule type" value="Genomic_DNA"/>
</dbReference>
<protein>
    <submittedName>
        <fullName evidence="1">Uncharacterized protein</fullName>
    </submittedName>
</protein>
<reference evidence="1 2" key="1">
    <citation type="submission" date="2017-07" db="EMBL/GenBank/DDBJ databases">
        <title>Draft Genome Sequences of Select Purple Nonsulfur Bacteria.</title>
        <authorList>
            <person name="Lasarre B."/>
            <person name="Mckinlay J.B."/>
        </authorList>
    </citation>
    <scope>NUCLEOTIDE SEQUENCE [LARGE SCALE GENOMIC DNA]</scope>
    <source>
        <strain evidence="1 2">DSM 5909</strain>
    </source>
</reference>
<evidence type="ECO:0000313" key="2">
    <source>
        <dbReference type="Proteomes" id="UP000249130"/>
    </source>
</evidence>
<evidence type="ECO:0000313" key="1">
    <source>
        <dbReference type="EMBL" id="RAI44091.1"/>
    </source>
</evidence>
<dbReference type="AlphaFoldDB" id="A0A327L0W0"/>
<organism evidence="1 2">
    <name type="scientific">Rhodoplanes roseus</name>
    <dbReference type="NCBI Taxonomy" id="29409"/>
    <lineage>
        <taxon>Bacteria</taxon>
        <taxon>Pseudomonadati</taxon>
        <taxon>Pseudomonadota</taxon>
        <taxon>Alphaproteobacteria</taxon>
        <taxon>Hyphomicrobiales</taxon>
        <taxon>Nitrobacteraceae</taxon>
        <taxon>Rhodoplanes</taxon>
    </lineage>
</organism>
<accession>A0A327L0W0</accession>
<dbReference type="Proteomes" id="UP000249130">
    <property type="component" value="Unassembled WGS sequence"/>
</dbReference>
<comment type="caution">
    <text evidence="1">The sequence shown here is derived from an EMBL/GenBank/DDBJ whole genome shotgun (WGS) entry which is preliminary data.</text>
</comment>
<name>A0A327L0W0_9BRAD</name>
<proteinExistence type="predicted"/>
<gene>
    <name evidence="1" type="ORF">CH341_10920</name>
</gene>